<name>A0A136PV60_9ACTN</name>
<dbReference type="GO" id="GO:0000160">
    <property type="term" value="P:phosphorelay signal transduction system"/>
    <property type="evidence" value="ECO:0007669"/>
    <property type="project" value="UniProtKB-KW"/>
</dbReference>
<keyword evidence="2" id="KW-0418">Kinase</keyword>
<feature type="coiled-coil region" evidence="4">
    <location>
        <begin position="173"/>
        <end position="201"/>
    </location>
</feature>
<feature type="transmembrane region" description="Helical" evidence="5">
    <location>
        <begin position="70"/>
        <end position="92"/>
    </location>
</feature>
<evidence type="ECO:0000259" key="6">
    <source>
        <dbReference type="Pfam" id="PF02518"/>
    </source>
</evidence>
<dbReference type="CDD" id="cd16917">
    <property type="entry name" value="HATPase_UhpB-NarQ-NarX-like"/>
    <property type="match status" value="1"/>
</dbReference>
<sequence length="373" mass="38314">MTPAHDALDRITARCGAAMRTTVAVVGGAAALVGIVPPVRPAPVVVAVLVSVGWSAVFAWVAATTGLRGWLMTVDLAVTAVLCLAQGTLVAGPILPGGLSWVAGLATMSIVVANFAWRPPVAVPAGLVVVGAHLTGARWAEAADGGLVPAGIQVVQVVATAALMTVLRRAATAADATLAAARAAQQAAEAERARRADEREQNRRMHDTVLATLVTIGTGGVPASSGMLRERAATELTLIGQVGRTLRADETVALDAHLRAAGAPAGLPVDWHLAACPTRAPVAAAVTGATVEALANVTRHARATRVEARLSTDDGRIRVEITDDGAGFDPGRVPVHRYGVREAIVGRMRSVGGDAEVRSTVGRGTTVLLWWPR</sequence>
<feature type="domain" description="Histidine kinase/HSP90-like ATPase" evidence="6">
    <location>
        <begin position="291"/>
        <end position="372"/>
    </location>
</feature>
<accession>A0A136PV60</accession>
<dbReference type="InterPro" id="IPR050482">
    <property type="entry name" value="Sensor_HK_TwoCompSys"/>
</dbReference>
<feature type="transmembrane region" description="Helical" evidence="5">
    <location>
        <begin position="42"/>
        <end position="63"/>
    </location>
</feature>
<feature type="transmembrane region" description="Helical" evidence="5">
    <location>
        <begin position="17"/>
        <end position="36"/>
    </location>
</feature>
<dbReference type="EMBL" id="LRQV01000027">
    <property type="protein sequence ID" value="KXK62056.1"/>
    <property type="molecule type" value="Genomic_DNA"/>
</dbReference>
<evidence type="ECO:0000313" key="7">
    <source>
        <dbReference type="EMBL" id="KXK62056.1"/>
    </source>
</evidence>
<gene>
    <name evidence="7" type="ORF">AWW66_10440</name>
</gene>
<dbReference type="InterPro" id="IPR036890">
    <property type="entry name" value="HATPase_C_sf"/>
</dbReference>
<keyword evidence="4" id="KW-0175">Coiled coil</keyword>
<dbReference type="InterPro" id="IPR003594">
    <property type="entry name" value="HATPase_dom"/>
</dbReference>
<evidence type="ECO:0000313" key="8">
    <source>
        <dbReference type="Proteomes" id="UP000070620"/>
    </source>
</evidence>
<evidence type="ECO:0000256" key="3">
    <source>
        <dbReference type="ARBA" id="ARBA00023012"/>
    </source>
</evidence>
<keyword evidence="5" id="KW-0812">Transmembrane</keyword>
<keyword evidence="5" id="KW-1133">Transmembrane helix</keyword>
<keyword evidence="1" id="KW-0808">Transferase</keyword>
<keyword evidence="8" id="KW-1185">Reference proteome</keyword>
<organism evidence="7 8">
    <name type="scientific">Micromonospora rosaria</name>
    <dbReference type="NCBI Taxonomy" id="47874"/>
    <lineage>
        <taxon>Bacteria</taxon>
        <taxon>Bacillati</taxon>
        <taxon>Actinomycetota</taxon>
        <taxon>Actinomycetes</taxon>
        <taxon>Micromonosporales</taxon>
        <taxon>Micromonosporaceae</taxon>
        <taxon>Micromonospora</taxon>
    </lineage>
</organism>
<proteinExistence type="predicted"/>
<reference evidence="7 8" key="1">
    <citation type="submission" date="2016-01" db="EMBL/GenBank/DDBJ databases">
        <title>Whole genome sequence and analysis of Micromonospora rosaria DSM 803, which can produce antibacterial substance rosamicin.</title>
        <authorList>
            <person name="Yang H."/>
            <person name="He X."/>
            <person name="Zhu D."/>
        </authorList>
    </citation>
    <scope>NUCLEOTIDE SEQUENCE [LARGE SCALE GENOMIC DNA]</scope>
    <source>
        <strain evidence="7 8">DSM 803</strain>
    </source>
</reference>
<protein>
    <recommendedName>
        <fullName evidence="6">Histidine kinase/HSP90-like ATPase domain-containing protein</fullName>
    </recommendedName>
</protein>
<evidence type="ECO:0000256" key="1">
    <source>
        <dbReference type="ARBA" id="ARBA00022679"/>
    </source>
</evidence>
<dbReference type="GO" id="GO:0016301">
    <property type="term" value="F:kinase activity"/>
    <property type="evidence" value="ECO:0007669"/>
    <property type="project" value="UniProtKB-KW"/>
</dbReference>
<evidence type="ECO:0000256" key="2">
    <source>
        <dbReference type="ARBA" id="ARBA00022777"/>
    </source>
</evidence>
<dbReference type="Proteomes" id="UP000070620">
    <property type="component" value="Unassembled WGS sequence"/>
</dbReference>
<dbReference type="PANTHER" id="PTHR24421">
    <property type="entry name" value="NITRATE/NITRITE SENSOR PROTEIN NARX-RELATED"/>
    <property type="match status" value="1"/>
</dbReference>
<evidence type="ECO:0000256" key="4">
    <source>
        <dbReference type="SAM" id="Coils"/>
    </source>
</evidence>
<dbReference type="Gene3D" id="3.30.565.10">
    <property type="entry name" value="Histidine kinase-like ATPase, C-terminal domain"/>
    <property type="match status" value="1"/>
</dbReference>
<dbReference type="Pfam" id="PF02518">
    <property type="entry name" value="HATPase_c"/>
    <property type="match status" value="1"/>
</dbReference>
<comment type="caution">
    <text evidence="7">The sequence shown here is derived from an EMBL/GenBank/DDBJ whole genome shotgun (WGS) entry which is preliminary data.</text>
</comment>
<dbReference type="AlphaFoldDB" id="A0A136PV60"/>
<keyword evidence="5" id="KW-0472">Membrane</keyword>
<evidence type="ECO:0000256" key="5">
    <source>
        <dbReference type="SAM" id="Phobius"/>
    </source>
</evidence>
<keyword evidence="3" id="KW-0902">Two-component regulatory system</keyword>
<dbReference type="SUPFAM" id="SSF55874">
    <property type="entry name" value="ATPase domain of HSP90 chaperone/DNA topoisomerase II/histidine kinase"/>
    <property type="match status" value="1"/>
</dbReference>